<dbReference type="SUPFAM" id="SSF51735">
    <property type="entry name" value="NAD(P)-binding Rossmann-fold domains"/>
    <property type="match status" value="1"/>
</dbReference>
<gene>
    <name evidence="1" type="ORF">FHS57_005628</name>
</gene>
<evidence type="ECO:0000313" key="2">
    <source>
        <dbReference type="Proteomes" id="UP000541352"/>
    </source>
</evidence>
<dbReference type="AlphaFoldDB" id="A0A7W5ZR55"/>
<sequence length="38" mass="4216">MKRFENKVALVTGAASGIGRVSPEACHQAIHFQRMYPN</sequence>
<dbReference type="EMBL" id="JACIBY010000019">
    <property type="protein sequence ID" value="MBB3841599.1"/>
    <property type="molecule type" value="Genomic_DNA"/>
</dbReference>
<evidence type="ECO:0000313" key="1">
    <source>
        <dbReference type="EMBL" id="MBB3841599.1"/>
    </source>
</evidence>
<organism evidence="1 2">
    <name type="scientific">Runella defluvii</name>
    <dbReference type="NCBI Taxonomy" id="370973"/>
    <lineage>
        <taxon>Bacteria</taxon>
        <taxon>Pseudomonadati</taxon>
        <taxon>Bacteroidota</taxon>
        <taxon>Cytophagia</taxon>
        <taxon>Cytophagales</taxon>
        <taxon>Spirosomataceae</taxon>
        <taxon>Runella</taxon>
    </lineage>
</organism>
<protein>
    <submittedName>
        <fullName evidence="1">NADP-dependent 3-hydroxy acid dehydrogenase YdfG</fullName>
    </submittedName>
</protein>
<accession>A0A7W5ZR55</accession>
<dbReference type="InterPro" id="IPR036291">
    <property type="entry name" value="NAD(P)-bd_dom_sf"/>
</dbReference>
<reference evidence="1 2" key="1">
    <citation type="submission" date="2020-08" db="EMBL/GenBank/DDBJ databases">
        <title>Genomic Encyclopedia of Type Strains, Phase IV (KMG-IV): sequencing the most valuable type-strain genomes for metagenomic binning, comparative biology and taxonomic classification.</title>
        <authorList>
            <person name="Goeker M."/>
        </authorList>
    </citation>
    <scope>NUCLEOTIDE SEQUENCE [LARGE SCALE GENOMIC DNA]</scope>
    <source>
        <strain evidence="1 2">DSM 17976</strain>
    </source>
</reference>
<dbReference type="Proteomes" id="UP000541352">
    <property type="component" value="Unassembled WGS sequence"/>
</dbReference>
<comment type="caution">
    <text evidence="1">The sequence shown here is derived from an EMBL/GenBank/DDBJ whole genome shotgun (WGS) entry which is preliminary data.</text>
</comment>
<keyword evidence="2" id="KW-1185">Reference proteome</keyword>
<proteinExistence type="predicted"/>
<dbReference type="Gene3D" id="3.40.50.720">
    <property type="entry name" value="NAD(P)-binding Rossmann-like Domain"/>
    <property type="match status" value="1"/>
</dbReference>
<name>A0A7W5ZR55_9BACT</name>